<evidence type="ECO:0000313" key="1">
    <source>
        <dbReference type="EMBL" id="GGA91807.1"/>
    </source>
</evidence>
<proteinExistence type="predicted"/>
<dbReference type="AlphaFoldDB" id="A0A916SBB7"/>
<dbReference type="RefSeq" id="WP_188386245.1">
    <property type="nucleotide sequence ID" value="NZ_BMEY01000030.1"/>
</dbReference>
<organism evidence="1 2">
    <name type="scientific">Ornithinibacillus halotolerans</name>
    <dbReference type="NCBI Taxonomy" id="1274357"/>
    <lineage>
        <taxon>Bacteria</taxon>
        <taxon>Bacillati</taxon>
        <taxon>Bacillota</taxon>
        <taxon>Bacilli</taxon>
        <taxon>Bacillales</taxon>
        <taxon>Bacillaceae</taxon>
        <taxon>Ornithinibacillus</taxon>
    </lineage>
</organism>
<evidence type="ECO:0000313" key="2">
    <source>
        <dbReference type="Proteomes" id="UP000613512"/>
    </source>
</evidence>
<name>A0A916SBB7_9BACI</name>
<reference evidence="1" key="2">
    <citation type="submission" date="2020-09" db="EMBL/GenBank/DDBJ databases">
        <authorList>
            <person name="Sun Q."/>
            <person name="Zhou Y."/>
        </authorList>
    </citation>
    <scope>NUCLEOTIDE SEQUENCE</scope>
    <source>
        <strain evidence="1">CGMCC 1.12408</strain>
    </source>
</reference>
<dbReference type="Proteomes" id="UP000613512">
    <property type="component" value="Unassembled WGS sequence"/>
</dbReference>
<comment type="caution">
    <text evidence="1">The sequence shown here is derived from an EMBL/GenBank/DDBJ whole genome shotgun (WGS) entry which is preliminary data.</text>
</comment>
<dbReference type="EMBL" id="BMEY01000030">
    <property type="protein sequence ID" value="GGA91807.1"/>
    <property type="molecule type" value="Genomic_DNA"/>
</dbReference>
<accession>A0A916SBB7</accession>
<gene>
    <name evidence="1" type="ORF">GCM10008025_37870</name>
</gene>
<keyword evidence="2" id="KW-1185">Reference proteome</keyword>
<protein>
    <submittedName>
        <fullName evidence="1">Uncharacterized protein</fullName>
    </submittedName>
</protein>
<sequence length="119" mass="13778">MWYLSYSATEVESKQPPAEDGMKNISIEFTFEVIEDSRSASYLMRPKHEFTIRVGEEKYYPENVTILEVEGWDENKYLNGKMHAILDFIVPADVEDFGVVLRTSGFGDGIVVWFEREGR</sequence>
<reference evidence="1" key="1">
    <citation type="journal article" date="2014" name="Int. J. Syst. Evol. Microbiol.">
        <title>Complete genome sequence of Corynebacterium casei LMG S-19264T (=DSM 44701T), isolated from a smear-ripened cheese.</title>
        <authorList>
            <consortium name="US DOE Joint Genome Institute (JGI-PGF)"/>
            <person name="Walter F."/>
            <person name="Albersmeier A."/>
            <person name="Kalinowski J."/>
            <person name="Ruckert C."/>
        </authorList>
    </citation>
    <scope>NUCLEOTIDE SEQUENCE</scope>
    <source>
        <strain evidence="1">CGMCC 1.12408</strain>
    </source>
</reference>